<proteinExistence type="predicted"/>
<dbReference type="KEGG" id="btay:LAJ60_04515"/>
<dbReference type="Proteomes" id="UP001056980">
    <property type="component" value="Chromosome"/>
</dbReference>
<name>A0A9Q8YWD8_BARTA</name>
<organism evidence="1 2">
    <name type="scientific">Bartonella taylorii</name>
    <dbReference type="NCBI Taxonomy" id="33046"/>
    <lineage>
        <taxon>Bacteria</taxon>
        <taxon>Pseudomonadati</taxon>
        <taxon>Pseudomonadota</taxon>
        <taxon>Alphaproteobacteria</taxon>
        <taxon>Hyphomicrobiales</taxon>
        <taxon>Bartonellaceae</taxon>
        <taxon>Bartonella</taxon>
    </lineage>
</organism>
<accession>A0A9Q8YWD8</accession>
<reference evidence="1" key="1">
    <citation type="journal article" date="2022" name="Proc. Natl. Acad. Sci. U.S.A.">
        <title>Identification of the Bartonella autotransporter CFA as a protective antigen and hypervariable target of neutralizing antibodies in mice.</title>
        <authorList>
            <person name="Siewert L.K."/>
            <person name="Korotaev A."/>
            <person name="Sedzicki J."/>
            <person name="Fromm K."/>
            <person name="Pinschewer D.D."/>
            <person name="Dehio C."/>
        </authorList>
    </citation>
    <scope>NUCLEOTIDE SEQUENCE</scope>
    <source>
        <strain evidence="1">IBS296</strain>
    </source>
</reference>
<evidence type="ECO:0000313" key="1">
    <source>
        <dbReference type="EMBL" id="USP02164.1"/>
    </source>
</evidence>
<gene>
    <name evidence="1" type="ORF">LAJ60_04515</name>
</gene>
<protein>
    <submittedName>
        <fullName evidence="1">Uncharacterized protein</fullName>
    </submittedName>
</protein>
<dbReference type="EMBL" id="CP083444">
    <property type="protein sequence ID" value="USP02164.1"/>
    <property type="molecule type" value="Genomic_DNA"/>
</dbReference>
<dbReference type="AlphaFoldDB" id="A0A9Q8YWD8"/>
<sequence length="211" mass="23413">MKDFQKIKELVVVPERQSVILSVQHNLVIPLQDSVQQMGKYVTWEFPWTLIDGTQLTSTLEKQALEAYQTVQNLLTLKASVEDIAEGLDVLEGGLTMQKIANENARARAYVVALDGVSLWSLLQAVKNLIRGEAKGMSTTFVPSSADLAKYCRNLEYALYGATEKIFLAVENTRNKALGGKRISFMKIGKPEDCQNKLDSDACEEQRGKAA</sequence>
<evidence type="ECO:0000313" key="2">
    <source>
        <dbReference type="Proteomes" id="UP001056980"/>
    </source>
</evidence>
<dbReference type="RefSeq" id="WP_252619280.1">
    <property type="nucleotide sequence ID" value="NZ_CP083444.1"/>
</dbReference>